<comment type="caution">
    <text evidence="1">The sequence shown here is derived from an EMBL/GenBank/DDBJ whole genome shotgun (WGS) entry which is preliminary data.</text>
</comment>
<reference evidence="1 2" key="1">
    <citation type="submission" date="2023-12" db="EMBL/GenBank/DDBJ databases">
        <title>Genomic sequences of Capnocytophaga and Parvimonas strains.</title>
        <authorList>
            <person name="Watt R.M."/>
            <person name="Wang M."/>
            <person name="Yang T."/>
            <person name="Tong W.M."/>
        </authorList>
    </citation>
    <scope>NUCLEOTIDE SEQUENCE [LARGE SCALE GENOMIC DNA]</scope>
    <source>
        <strain evidence="1 2">CCUG 13156</strain>
    </source>
</reference>
<organism evidence="1 2">
    <name type="scientific">Capnocytophaga gingivalis</name>
    <dbReference type="NCBI Taxonomy" id="1017"/>
    <lineage>
        <taxon>Bacteria</taxon>
        <taxon>Pseudomonadati</taxon>
        <taxon>Bacteroidota</taxon>
        <taxon>Flavobacteriia</taxon>
        <taxon>Flavobacteriales</taxon>
        <taxon>Flavobacteriaceae</taxon>
        <taxon>Capnocytophaga</taxon>
    </lineage>
</organism>
<proteinExistence type="predicted"/>
<accession>A0ABU5YBF7</accession>
<dbReference type="RefSeq" id="WP_323979921.1">
    <property type="nucleotide sequence ID" value="NZ_JAYKBV010000018.1"/>
</dbReference>
<protein>
    <submittedName>
        <fullName evidence="1">Uncharacterized protein</fullName>
    </submittedName>
</protein>
<dbReference type="EMBL" id="JAYKBV010000018">
    <property type="protein sequence ID" value="MEB3041285.1"/>
    <property type="molecule type" value="Genomic_DNA"/>
</dbReference>
<name>A0ABU5YBF7_9FLAO</name>
<evidence type="ECO:0000313" key="2">
    <source>
        <dbReference type="Proteomes" id="UP001324270"/>
    </source>
</evidence>
<evidence type="ECO:0000313" key="1">
    <source>
        <dbReference type="EMBL" id="MEB3041285.1"/>
    </source>
</evidence>
<sequence>MKINTIDIQATYHTYLLDGNYKDLLCFPPLKKLNSNDWAEYYGKEYDTDDPQLDTFSFSLSFVSKSDQYDAFISFLSAQTYNDFLFEELGKSFRLRFVGVRKAKKEEGYITYEATFANDNPLHGYTHTAPNDTLHPSGFTIDNIDLSKYGIYLLEGNESNLLKSYEVKEHLTTTSNTIMGVQYAEYPNVFKERTIELLCYIKQPINRFWKLYEALLYNLSQRGERSINALGSTFKAIYQKASVKEVLLTKDTLRVEFTLYFAVV</sequence>
<gene>
    <name evidence="1" type="ORF">VJJ49_11385</name>
</gene>
<dbReference type="Proteomes" id="UP001324270">
    <property type="component" value="Unassembled WGS sequence"/>
</dbReference>
<keyword evidence="2" id="KW-1185">Reference proteome</keyword>